<protein>
    <submittedName>
        <fullName evidence="5">Lon protease</fullName>
        <ecNumber evidence="5">3.4.21.53</ecNumber>
    </submittedName>
</protein>
<dbReference type="Gene3D" id="1.10.8.60">
    <property type="match status" value="1"/>
</dbReference>
<dbReference type="SUPFAM" id="SSF52540">
    <property type="entry name" value="P-loop containing nucleoside triphosphate hydrolases"/>
    <property type="match status" value="1"/>
</dbReference>
<dbReference type="PRINTS" id="PR00830">
    <property type="entry name" value="ENDOLAPTASE"/>
</dbReference>
<dbReference type="Gene3D" id="3.40.50.300">
    <property type="entry name" value="P-loop containing nucleotide triphosphate hydrolases"/>
    <property type="match status" value="2"/>
</dbReference>
<dbReference type="GO" id="GO:0004176">
    <property type="term" value="F:ATP-dependent peptidase activity"/>
    <property type="evidence" value="ECO:0007669"/>
    <property type="project" value="InterPro"/>
</dbReference>
<sequence length="832" mass="91050">METRVTSSQAFKHPLPPEKLLRRCDLSGLPFETTDDLTPLDQPLGQERAVAAIRFAIGMKGAGYNLFALGPDGTGKISLVRRFLEHAAATQAPPDDWVYVHHFQESHRPRALRLPPGRGPELKKTMERLVEDLCLTLPAAFDGEEYRHRRHDLDEQFKESQDATLHAMQAEAAKKGIAVIRTPVGLALAPLKEGEVLSPDDFQALPEDEQIRLKAVMESLQEELEEKLADLPLLTRRQRDKVRALDRETAEAAVAHSLQEARRDWAEEAAVLAYLDEVREEVLDTLEDFIAHEDGPRPAQTDGDSEDEGGYPRSASGSHLRRFRVNVLVTTSNGGGAPVVYEDHPTQPNLVGRIEHLAQMGALITDFNLIKAGALHRANGGYLLLEARKLLMNPFAWEDLKRALRAREIRVESPGQSMGLLSTVSLEPEAIPLDVKVVLVGDPMLYYLLSQEDPDFSELFKVAADFDYQMDNSGDTVLGLARLMAGMVQSEGLKPMTAAAIGRVVEYAGRLAEDSTKLTTHISSIVGLVREADYWAGEERAARIEAAHVQAAIEAQIFRHDRVRGHVLEEIVDGTLLIDTDGEKVGQVNGLVVMQLGTFSFGRPSRITSRIHLGRGELIDIEREVDLGGPIHSKGVMILSSFLAGRFAQDQPLTLSASLVFEQSYGEVEGDSASSAELYCLLSGLADAPVRQGFAVTGSVNQYGQVQAIGGVNEKIEGHYDICRMRGLNGHQGVIIPASNVRHLMLRPDVVEACAQGRFHIHAVETIDQGIELLTGMPAGEADEHGQFPAGSINRRVAAKLALFARKLRAFHQEGGTASGTVGRSIAPTGRD</sequence>
<reference evidence="5" key="1">
    <citation type="submission" date="2016-10" db="EMBL/GenBank/DDBJ databases">
        <title>Sequence of Gallionella enrichment culture.</title>
        <authorList>
            <person name="Poehlein A."/>
            <person name="Muehling M."/>
            <person name="Daniel R."/>
        </authorList>
    </citation>
    <scope>NUCLEOTIDE SEQUENCE</scope>
</reference>
<dbReference type="Pfam" id="PF20437">
    <property type="entry name" value="LonC_helical"/>
    <property type="match status" value="1"/>
</dbReference>
<evidence type="ECO:0000256" key="3">
    <source>
        <dbReference type="SAM" id="MobiDB-lite"/>
    </source>
</evidence>
<dbReference type="Pfam" id="PF20436">
    <property type="entry name" value="LonB_AAA-LID"/>
    <property type="match status" value="1"/>
</dbReference>
<dbReference type="PROSITE" id="PS51786">
    <property type="entry name" value="LON_PROTEOLYTIC"/>
    <property type="match status" value="1"/>
</dbReference>
<accession>A0A1J5SMF6</accession>
<dbReference type="InterPro" id="IPR027065">
    <property type="entry name" value="Lon_Prtase"/>
</dbReference>
<dbReference type="InterPro" id="IPR046844">
    <property type="entry name" value="Lon-like_helical"/>
</dbReference>
<dbReference type="GO" id="GO:0006508">
    <property type="term" value="P:proteolysis"/>
    <property type="evidence" value="ECO:0007669"/>
    <property type="project" value="UniProtKB-KW"/>
</dbReference>
<dbReference type="PANTHER" id="PTHR10046">
    <property type="entry name" value="ATP DEPENDENT LON PROTEASE FAMILY MEMBER"/>
    <property type="match status" value="1"/>
</dbReference>
<evidence type="ECO:0000256" key="2">
    <source>
        <dbReference type="SAM" id="Coils"/>
    </source>
</evidence>
<keyword evidence="5" id="KW-0378">Hydrolase</keyword>
<comment type="caution">
    <text evidence="5">The sequence shown here is derived from an EMBL/GenBank/DDBJ whole genome shotgun (WGS) entry which is preliminary data.</text>
</comment>
<keyword evidence="2" id="KW-0175">Coiled coil</keyword>
<dbReference type="EMBL" id="MLJW01000028">
    <property type="protein sequence ID" value="OIR09131.1"/>
    <property type="molecule type" value="Genomic_DNA"/>
</dbReference>
<feature type="coiled-coil region" evidence="2">
    <location>
        <begin position="210"/>
        <end position="237"/>
    </location>
</feature>
<dbReference type="InterPro" id="IPR027417">
    <property type="entry name" value="P-loop_NTPase"/>
</dbReference>
<dbReference type="Gene3D" id="3.30.230.10">
    <property type="match status" value="1"/>
</dbReference>
<keyword evidence="1 5" id="KW-0645">Protease</keyword>
<dbReference type="AlphaFoldDB" id="A0A1J5SMF6"/>
<dbReference type="InterPro" id="IPR046843">
    <property type="entry name" value="LonB_AAA-LID"/>
</dbReference>
<name>A0A1J5SMF6_9ZZZZ</name>
<dbReference type="InterPro" id="IPR041699">
    <property type="entry name" value="AAA_32"/>
</dbReference>
<evidence type="ECO:0000259" key="4">
    <source>
        <dbReference type="PROSITE" id="PS51786"/>
    </source>
</evidence>
<dbReference type="InterPro" id="IPR008269">
    <property type="entry name" value="Lon_proteolytic"/>
</dbReference>
<dbReference type="GO" id="GO:0004252">
    <property type="term" value="F:serine-type endopeptidase activity"/>
    <property type="evidence" value="ECO:0007669"/>
    <property type="project" value="UniProtKB-EC"/>
</dbReference>
<dbReference type="EC" id="3.4.21.53" evidence="5"/>
<dbReference type="Pfam" id="PF13654">
    <property type="entry name" value="AAA_32"/>
    <property type="match status" value="1"/>
</dbReference>
<dbReference type="InterPro" id="IPR014721">
    <property type="entry name" value="Ribsml_uS5_D2-typ_fold_subgr"/>
</dbReference>
<evidence type="ECO:0000256" key="1">
    <source>
        <dbReference type="ARBA" id="ARBA00022670"/>
    </source>
</evidence>
<dbReference type="SUPFAM" id="SSF54211">
    <property type="entry name" value="Ribosomal protein S5 domain 2-like"/>
    <property type="match status" value="1"/>
</dbReference>
<gene>
    <name evidence="5" type="primary">lon_6</name>
    <name evidence="5" type="ORF">GALL_87380</name>
</gene>
<evidence type="ECO:0000313" key="5">
    <source>
        <dbReference type="EMBL" id="OIR09131.1"/>
    </source>
</evidence>
<feature type="domain" description="Lon proteolytic" evidence="4">
    <location>
        <begin position="582"/>
        <end position="777"/>
    </location>
</feature>
<dbReference type="GO" id="GO:0005524">
    <property type="term" value="F:ATP binding"/>
    <property type="evidence" value="ECO:0007669"/>
    <property type="project" value="InterPro"/>
</dbReference>
<feature type="region of interest" description="Disordered" evidence="3">
    <location>
        <begin position="289"/>
        <end position="316"/>
    </location>
</feature>
<dbReference type="Pfam" id="PF05362">
    <property type="entry name" value="Lon_C"/>
    <property type="match status" value="1"/>
</dbReference>
<proteinExistence type="predicted"/>
<dbReference type="InterPro" id="IPR020568">
    <property type="entry name" value="Ribosomal_Su5_D2-typ_SF"/>
</dbReference>
<dbReference type="GO" id="GO:0030163">
    <property type="term" value="P:protein catabolic process"/>
    <property type="evidence" value="ECO:0007669"/>
    <property type="project" value="InterPro"/>
</dbReference>
<organism evidence="5">
    <name type="scientific">mine drainage metagenome</name>
    <dbReference type="NCBI Taxonomy" id="410659"/>
    <lineage>
        <taxon>unclassified sequences</taxon>
        <taxon>metagenomes</taxon>
        <taxon>ecological metagenomes</taxon>
    </lineage>
</organism>